<dbReference type="InterPro" id="IPR018076">
    <property type="entry name" value="T2SS_GspF_dom"/>
</dbReference>
<evidence type="ECO:0000256" key="4">
    <source>
        <dbReference type="ARBA" id="ARBA00022692"/>
    </source>
</evidence>
<keyword evidence="5 7" id="KW-1133">Transmembrane helix</keyword>
<gene>
    <name evidence="9" type="ORF">MNB_SM-4-430</name>
</gene>
<reference evidence="9" key="1">
    <citation type="submission" date="2016-10" db="EMBL/GenBank/DDBJ databases">
        <authorList>
            <person name="de Groot N.N."/>
        </authorList>
    </citation>
    <scope>NUCLEOTIDE SEQUENCE</scope>
</reference>
<evidence type="ECO:0000256" key="2">
    <source>
        <dbReference type="ARBA" id="ARBA00005745"/>
    </source>
</evidence>
<dbReference type="InterPro" id="IPR042094">
    <property type="entry name" value="T2SS_GspF_sf"/>
</dbReference>
<keyword evidence="3" id="KW-1003">Cell membrane</keyword>
<comment type="similarity">
    <text evidence="2">Belongs to the GSP F family.</text>
</comment>
<dbReference type="Gene3D" id="1.20.81.30">
    <property type="entry name" value="Type II secretion system (T2SS), domain F"/>
    <property type="match status" value="2"/>
</dbReference>
<dbReference type="EMBL" id="FPHF01000011">
    <property type="protein sequence ID" value="SFV50654.1"/>
    <property type="molecule type" value="Genomic_DNA"/>
</dbReference>
<dbReference type="PRINTS" id="PR00812">
    <property type="entry name" value="BCTERIALGSPF"/>
</dbReference>
<evidence type="ECO:0000313" key="9">
    <source>
        <dbReference type="EMBL" id="SFV50654.1"/>
    </source>
</evidence>
<proteinExistence type="inferred from homology"/>
<name>A0A1W1BAS9_9ZZZZ</name>
<feature type="transmembrane region" description="Helical" evidence="7">
    <location>
        <begin position="378"/>
        <end position="399"/>
    </location>
</feature>
<comment type="subcellular location">
    <subcellularLocation>
        <location evidence="1">Cell membrane</location>
        <topology evidence="1">Multi-pass membrane protein</topology>
    </subcellularLocation>
</comment>
<evidence type="ECO:0000259" key="8">
    <source>
        <dbReference type="Pfam" id="PF00482"/>
    </source>
</evidence>
<sequence>MIFKYKGIDSDGKKVKDRVEALSISEARSKLKATGIIYQSLEEDKLAFFEKFNFSSKYKIPPKELAVLSRELSMYIRSGVSIVAALKVLQSHYVSDKKMKLFLSTVSTHLDEGQSFYAALEAQTIVELPAFFKESIKVSESGGILDEVLLELSRFLKEQDRIHKEIKGAFAYPSFMIIISLVMIAFMLTFVVPQITGIFLSMDQELPVPTQVVIALGDFFSHNFDVMLGLIFLIVVVFVTLKKKVYAFAYGVDKFMLSLPLFGSIAMKSELARFAYIASLLTRSGVPFVQTINLSANILNNRVIKELFVSASKKVVEGQLLSKALNESGSTIDMAFIQSIALGEETSQLEDILTNTSELYFEENRDKISLLLTLLEPALMLFVGGSIGFIVAAMLLPIFSMSIS</sequence>
<feature type="transmembrane region" description="Helical" evidence="7">
    <location>
        <begin position="220"/>
        <end position="241"/>
    </location>
</feature>
<dbReference type="PANTHER" id="PTHR30012">
    <property type="entry name" value="GENERAL SECRETION PATHWAY PROTEIN"/>
    <property type="match status" value="1"/>
</dbReference>
<evidence type="ECO:0000256" key="1">
    <source>
        <dbReference type="ARBA" id="ARBA00004651"/>
    </source>
</evidence>
<feature type="domain" description="Type II secretion system protein GspF" evidence="8">
    <location>
        <begin position="279"/>
        <end position="397"/>
    </location>
</feature>
<dbReference type="Pfam" id="PF00482">
    <property type="entry name" value="T2SSF"/>
    <property type="match status" value="2"/>
</dbReference>
<accession>A0A1W1BAS9</accession>
<evidence type="ECO:0000256" key="6">
    <source>
        <dbReference type="ARBA" id="ARBA00023136"/>
    </source>
</evidence>
<keyword evidence="4 7" id="KW-0812">Transmembrane</keyword>
<dbReference type="AlphaFoldDB" id="A0A1W1BAS9"/>
<protein>
    <submittedName>
        <fullName evidence="9">Type IV fimbrial assembly protein PilC</fullName>
    </submittedName>
</protein>
<keyword evidence="6 7" id="KW-0472">Membrane</keyword>
<feature type="domain" description="Type II secretion system protein GspF" evidence="8">
    <location>
        <begin position="69"/>
        <end position="193"/>
    </location>
</feature>
<evidence type="ECO:0000256" key="3">
    <source>
        <dbReference type="ARBA" id="ARBA00022475"/>
    </source>
</evidence>
<organism evidence="9">
    <name type="scientific">hydrothermal vent metagenome</name>
    <dbReference type="NCBI Taxonomy" id="652676"/>
    <lineage>
        <taxon>unclassified sequences</taxon>
        <taxon>metagenomes</taxon>
        <taxon>ecological metagenomes</taxon>
    </lineage>
</organism>
<dbReference type="PANTHER" id="PTHR30012:SF0">
    <property type="entry name" value="TYPE II SECRETION SYSTEM PROTEIN F-RELATED"/>
    <property type="match status" value="1"/>
</dbReference>
<evidence type="ECO:0000256" key="5">
    <source>
        <dbReference type="ARBA" id="ARBA00022989"/>
    </source>
</evidence>
<evidence type="ECO:0000256" key="7">
    <source>
        <dbReference type="SAM" id="Phobius"/>
    </source>
</evidence>
<feature type="transmembrane region" description="Helical" evidence="7">
    <location>
        <begin position="170"/>
        <end position="200"/>
    </location>
</feature>
<dbReference type="InterPro" id="IPR003004">
    <property type="entry name" value="GspF/PilC"/>
</dbReference>
<dbReference type="GO" id="GO:0005886">
    <property type="term" value="C:plasma membrane"/>
    <property type="evidence" value="ECO:0007669"/>
    <property type="project" value="UniProtKB-SubCell"/>
</dbReference>